<sequence>MNGWWTYLEEQTRQEVDANVLRDRRITAVKVVWEALRPLGLGLHEAEQVVHARYEILGDRVQHRPPDPLDIPSLAARAAAHPGRVAAVEALWDGDTVHNWFVLLVAVLDDPDGEGHLATVYRRPGGPPPGSVAADAGRALANHLGVPFHFASPDAPDDQAPRWRTAQHPSEGS</sequence>
<proteinExistence type="predicted"/>
<name>A0A540QTE3_9ACTN</name>
<gene>
    <name evidence="1" type="ORF">Sipo8835_04150</name>
</gene>
<dbReference type="AlphaFoldDB" id="A0A540QTE3"/>
<dbReference type="GeneID" id="301700969"/>
<dbReference type="EMBL" id="SPAZ01000043">
    <property type="protein sequence ID" value="TQE38707.1"/>
    <property type="molecule type" value="Genomic_DNA"/>
</dbReference>
<organism evidence="1 2">
    <name type="scientific">Streptomyces ipomoeae</name>
    <dbReference type="NCBI Taxonomy" id="103232"/>
    <lineage>
        <taxon>Bacteria</taxon>
        <taxon>Bacillati</taxon>
        <taxon>Actinomycetota</taxon>
        <taxon>Actinomycetes</taxon>
        <taxon>Kitasatosporales</taxon>
        <taxon>Streptomycetaceae</taxon>
        <taxon>Streptomyces</taxon>
    </lineage>
</organism>
<protein>
    <submittedName>
        <fullName evidence="1">Uncharacterized protein</fullName>
    </submittedName>
</protein>
<accession>A0A540QTE3</accession>
<reference evidence="1 2" key="1">
    <citation type="submission" date="2019-03" db="EMBL/GenBank/DDBJ databases">
        <title>Comparative genomic analyses of the sweetpotato soil rot pathogen, Streptomyces ipomoeae.</title>
        <authorList>
            <person name="Ruschel Soares N."/>
            <person name="Badger J.H."/>
            <person name="Huguet-Tapia J.C."/>
            <person name="Clark C.A."/>
            <person name="Pettis G.S."/>
        </authorList>
    </citation>
    <scope>NUCLEOTIDE SEQUENCE [LARGE SCALE GENOMIC DNA]</scope>
    <source>
        <strain evidence="1 2">88-35</strain>
    </source>
</reference>
<comment type="caution">
    <text evidence="1">The sequence shown here is derived from an EMBL/GenBank/DDBJ whole genome shotgun (WGS) entry which is preliminary data.</text>
</comment>
<dbReference type="Proteomes" id="UP000318720">
    <property type="component" value="Unassembled WGS sequence"/>
</dbReference>
<evidence type="ECO:0000313" key="2">
    <source>
        <dbReference type="Proteomes" id="UP000318720"/>
    </source>
</evidence>
<evidence type="ECO:0000313" key="1">
    <source>
        <dbReference type="EMBL" id="TQE38707.1"/>
    </source>
</evidence>
<dbReference type="RefSeq" id="WP_009342915.1">
    <property type="nucleotide sequence ID" value="NZ_CP182305.1"/>
</dbReference>